<name>A0A132F265_9BURK</name>
<dbReference type="Gene3D" id="1.20.120.530">
    <property type="entry name" value="GntR ligand-binding domain-like"/>
    <property type="match status" value="1"/>
</dbReference>
<proteinExistence type="predicted"/>
<evidence type="ECO:0000259" key="5">
    <source>
        <dbReference type="PROSITE" id="PS50949"/>
    </source>
</evidence>
<evidence type="ECO:0000256" key="4">
    <source>
        <dbReference type="SAM" id="MobiDB-lite"/>
    </source>
</evidence>
<dbReference type="InterPro" id="IPR036390">
    <property type="entry name" value="WH_DNA-bd_sf"/>
</dbReference>
<dbReference type="SUPFAM" id="SSF46785">
    <property type="entry name" value="Winged helix' DNA-binding domain"/>
    <property type="match status" value="1"/>
</dbReference>
<feature type="compositionally biased region" description="Low complexity" evidence="4">
    <location>
        <begin position="15"/>
        <end position="24"/>
    </location>
</feature>
<dbReference type="InterPro" id="IPR011711">
    <property type="entry name" value="GntR_C"/>
</dbReference>
<reference evidence="6 7" key="1">
    <citation type="submission" date="2015-11" db="EMBL/GenBank/DDBJ databases">
        <title>Expanding the genomic diversity of Burkholderia species for the development of highly accurate diagnostics.</title>
        <authorList>
            <person name="Sahl J."/>
            <person name="Keim P."/>
            <person name="Wagner D."/>
        </authorList>
    </citation>
    <scope>NUCLEOTIDE SEQUENCE [LARGE SCALE GENOMIC DNA]</scope>
    <source>
        <strain evidence="6 7">MSMB574WGS</strain>
    </source>
</reference>
<evidence type="ECO:0000256" key="2">
    <source>
        <dbReference type="ARBA" id="ARBA00023125"/>
    </source>
</evidence>
<feature type="domain" description="HTH gntR-type" evidence="5">
    <location>
        <begin position="35"/>
        <end position="102"/>
    </location>
</feature>
<dbReference type="GO" id="GO:0003700">
    <property type="term" value="F:DNA-binding transcription factor activity"/>
    <property type="evidence" value="ECO:0007669"/>
    <property type="project" value="InterPro"/>
</dbReference>
<dbReference type="SMART" id="SM00895">
    <property type="entry name" value="FCD"/>
    <property type="match status" value="1"/>
</dbReference>
<evidence type="ECO:0000313" key="7">
    <source>
        <dbReference type="Proteomes" id="UP000061512"/>
    </source>
</evidence>
<gene>
    <name evidence="6" type="ORF">WT57_16175</name>
</gene>
<dbReference type="Gene3D" id="1.10.10.10">
    <property type="entry name" value="Winged helix-like DNA-binding domain superfamily/Winged helix DNA-binding domain"/>
    <property type="match status" value="1"/>
</dbReference>
<dbReference type="InterPro" id="IPR000524">
    <property type="entry name" value="Tscrpt_reg_HTH_GntR"/>
</dbReference>
<dbReference type="RefSeq" id="WP_060298599.1">
    <property type="nucleotide sequence ID" value="NZ_LPJX01000029.1"/>
</dbReference>
<dbReference type="SUPFAM" id="SSF48008">
    <property type="entry name" value="GntR ligand-binding domain-like"/>
    <property type="match status" value="1"/>
</dbReference>
<dbReference type="InterPro" id="IPR036388">
    <property type="entry name" value="WH-like_DNA-bd_sf"/>
</dbReference>
<dbReference type="Proteomes" id="UP000061512">
    <property type="component" value="Unassembled WGS sequence"/>
</dbReference>
<evidence type="ECO:0000313" key="6">
    <source>
        <dbReference type="EMBL" id="KWF67618.1"/>
    </source>
</evidence>
<dbReference type="AlphaFoldDB" id="A0A132F265"/>
<accession>A0A132F265</accession>
<dbReference type="PANTHER" id="PTHR43537:SF20">
    <property type="entry name" value="HTH-TYPE TRANSCRIPTIONAL REPRESSOR GLAR"/>
    <property type="match status" value="1"/>
</dbReference>
<organism evidence="6 7">
    <name type="scientific">Burkholderia pseudomultivorans</name>
    <dbReference type="NCBI Taxonomy" id="1207504"/>
    <lineage>
        <taxon>Bacteria</taxon>
        <taxon>Pseudomonadati</taxon>
        <taxon>Pseudomonadota</taxon>
        <taxon>Betaproteobacteria</taxon>
        <taxon>Burkholderiales</taxon>
        <taxon>Burkholderiaceae</taxon>
        <taxon>Burkholderia</taxon>
        <taxon>Burkholderia cepacia complex</taxon>
    </lineage>
</organism>
<protein>
    <submittedName>
        <fullName evidence="6">Transcriptional regulator</fullName>
    </submittedName>
</protein>
<keyword evidence="2" id="KW-0238">DNA-binding</keyword>
<keyword evidence="1" id="KW-0805">Transcription regulation</keyword>
<dbReference type="Pfam" id="PF07729">
    <property type="entry name" value="FCD"/>
    <property type="match status" value="1"/>
</dbReference>
<evidence type="ECO:0000256" key="1">
    <source>
        <dbReference type="ARBA" id="ARBA00023015"/>
    </source>
</evidence>
<dbReference type="PROSITE" id="PS50949">
    <property type="entry name" value="HTH_GNTR"/>
    <property type="match status" value="1"/>
</dbReference>
<dbReference type="SMART" id="SM00345">
    <property type="entry name" value="HTH_GNTR"/>
    <property type="match status" value="1"/>
</dbReference>
<keyword evidence="3" id="KW-0804">Transcription</keyword>
<dbReference type="PANTHER" id="PTHR43537">
    <property type="entry name" value="TRANSCRIPTIONAL REGULATOR, GNTR FAMILY"/>
    <property type="match status" value="1"/>
</dbReference>
<dbReference type="Pfam" id="PF00392">
    <property type="entry name" value="GntR"/>
    <property type="match status" value="1"/>
</dbReference>
<sequence length="251" mass="27878">MNTILPDHPPRDPLADGAAPATVPADDDASEPHARTLSEHAYHQLRQHIVEGHYPPGAKLRVEHLKNVYGVGAGTLREALTRLVSDALVVAEGQRGFRVTPMSVADLEAITRLRIHIEVDALRESVRCGDAAWEQRVRQSFEMLSAWEQPVSIAHRTAWEACNRRFHEALISAAATPWTYLILRMLSQQSERYRRVCIGLGDSKRDVHAEHTCLFEAAMRRADARAALALEDHIGTTLAVVRNAPPGTLPF</sequence>
<comment type="caution">
    <text evidence="6">The sequence shown here is derived from an EMBL/GenBank/DDBJ whole genome shotgun (WGS) entry which is preliminary data.</text>
</comment>
<dbReference type="GO" id="GO:0003677">
    <property type="term" value="F:DNA binding"/>
    <property type="evidence" value="ECO:0007669"/>
    <property type="project" value="UniProtKB-KW"/>
</dbReference>
<feature type="region of interest" description="Disordered" evidence="4">
    <location>
        <begin position="1"/>
        <end position="32"/>
    </location>
</feature>
<evidence type="ECO:0000256" key="3">
    <source>
        <dbReference type="ARBA" id="ARBA00023163"/>
    </source>
</evidence>
<dbReference type="InterPro" id="IPR008920">
    <property type="entry name" value="TF_FadR/GntR_C"/>
</dbReference>
<dbReference type="EMBL" id="LPJX01000029">
    <property type="protein sequence ID" value="KWF67618.1"/>
    <property type="molecule type" value="Genomic_DNA"/>
</dbReference>